<sequence>MPHRQGAKSSVVVAGGGIGGLAAALGLARKGCRVTVLEQAEKFGEIGAGIQIGPNAFHAMDYLGIGDVGRARAVYVDALIMMDGMTGEQVFYGPLGDAFRKYCGNPYAVIHRADLHGAFLDACRAHELITLVNKERVIACENTASGAKVVTAAGNTYEADAVIGADGVRSKVREHVTAGANDPLRVSGHVAYRAVLPIEQMPEDLRWNAATLWAGPKCHMVHYPLQGWRSFNLVATFVTDQANVGSNEPGTREEVLSRFAHIVPKARKLLEVPTEWRRWVLGDRDPIPNWVDGRIALLGDAAHPTYQYFAQGACMAMEDAVCLADKVEKTGGDVAAAFQAYQEERIPRAYRVVLSSRELGRIYHADGVERLVRNAWLKTKTPEQFYSSVAWIYGGNGLTGAGQQRAAA</sequence>
<dbReference type="InterPro" id="IPR050493">
    <property type="entry name" value="FAD-dep_Monooxygenase_BioMet"/>
</dbReference>
<dbReference type="KEGG" id="ptaw:DW352_07165"/>
<evidence type="ECO:0000313" key="8">
    <source>
        <dbReference type="Proteomes" id="UP000254889"/>
    </source>
</evidence>
<evidence type="ECO:0000259" key="6">
    <source>
        <dbReference type="Pfam" id="PF01494"/>
    </source>
</evidence>
<reference evidence="7 8" key="1">
    <citation type="submission" date="2018-07" db="EMBL/GenBank/DDBJ databases">
        <authorList>
            <person name="Quirk P.G."/>
            <person name="Krulwich T.A."/>
        </authorList>
    </citation>
    <scope>NUCLEOTIDE SEQUENCE [LARGE SCALE GENOMIC DNA]</scope>
    <source>
        <strain evidence="7 8">CC-BB4</strain>
    </source>
</reference>
<keyword evidence="3" id="KW-0274">FAD</keyword>
<dbReference type="PANTHER" id="PTHR13789:SF318">
    <property type="entry name" value="GERANYLGERANYL DIPHOSPHATE REDUCTASE"/>
    <property type="match status" value="1"/>
</dbReference>
<keyword evidence="8" id="KW-1185">Reference proteome</keyword>
<dbReference type="Proteomes" id="UP000254889">
    <property type="component" value="Chromosome"/>
</dbReference>
<dbReference type="PANTHER" id="PTHR13789">
    <property type="entry name" value="MONOOXYGENASE"/>
    <property type="match status" value="1"/>
</dbReference>
<name>A0A345ZTR9_9HYPH</name>
<evidence type="ECO:0000256" key="1">
    <source>
        <dbReference type="ARBA" id="ARBA00001974"/>
    </source>
</evidence>
<evidence type="ECO:0000256" key="4">
    <source>
        <dbReference type="ARBA" id="ARBA00023002"/>
    </source>
</evidence>
<dbReference type="SUPFAM" id="SSF54373">
    <property type="entry name" value="FAD-linked reductases, C-terminal domain"/>
    <property type="match status" value="1"/>
</dbReference>
<dbReference type="GO" id="GO:0018669">
    <property type="term" value="F:3-hydroxybenzoate 6-monooxygenase activity"/>
    <property type="evidence" value="ECO:0007669"/>
    <property type="project" value="UniProtKB-EC"/>
</dbReference>
<gene>
    <name evidence="7" type="ORF">DW352_07165</name>
</gene>
<dbReference type="Gene3D" id="3.50.50.60">
    <property type="entry name" value="FAD/NAD(P)-binding domain"/>
    <property type="match status" value="1"/>
</dbReference>
<dbReference type="RefSeq" id="WP_115689846.1">
    <property type="nucleotide sequence ID" value="NZ_CP031417.1"/>
</dbReference>
<dbReference type="EC" id="1.14.13.24" evidence="7"/>
<dbReference type="PRINTS" id="PR00420">
    <property type="entry name" value="RNGMNOXGNASE"/>
</dbReference>
<keyword evidence="4 7" id="KW-0560">Oxidoreductase</keyword>
<dbReference type="OrthoDB" id="4230779at2"/>
<evidence type="ECO:0000256" key="2">
    <source>
        <dbReference type="ARBA" id="ARBA00022630"/>
    </source>
</evidence>
<dbReference type="InterPro" id="IPR002938">
    <property type="entry name" value="FAD-bd"/>
</dbReference>
<dbReference type="Pfam" id="PF01494">
    <property type="entry name" value="FAD_binding_3"/>
    <property type="match status" value="1"/>
</dbReference>
<keyword evidence="2" id="KW-0285">Flavoprotein</keyword>
<proteinExistence type="predicted"/>
<evidence type="ECO:0000313" key="7">
    <source>
        <dbReference type="EMBL" id="AXK80316.1"/>
    </source>
</evidence>
<evidence type="ECO:0000256" key="5">
    <source>
        <dbReference type="ARBA" id="ARBA00023033"/>
    </source>
</evidence>
<organism evidence="7 8">
    <name type="scientific">Pseudolabrys taiwanensis</name>
    <dbReference type="NCBI Taxonomy" id="331696"/>
    <lineage>
        <taxon>Bacteria</taxon>
        <taxon>Pseudomonadati</taxon>
        <taxon>Pseudomonadota</taxon>
        <taxon>Alphaproteobacteria</taxon>
        <taxon>Hyphomicrobiales</taxon>
        <taxon>Xanthobacteraceae</taxon>
        <taxon>Pseudolabrys</taxon>
    </lineage>
</organism>
<evidence type="ECO:0000256" key="3">
    <source>
        <dbReference type="ARBA" id="ARBA00022827"/>
    </source>
</evidence>
<feature type="domain" description="FAD-binding" evidence="6">
    <location>
        <begin position="9"/>
        <end position="353"/>
    </location>
</feature>
<keyword evidence="5 7" id="KW-0503">Monooxygenase</keyword>
<accession>A0A345ZTR9</accession>
<dbReference type="GO" id="GO:0071949">
    <property type="term" value="F:FAD binding"/>
    <property type="evidence" value="ECO:0007669"/>
    <property type="project" value="InterPro"/>
</dbReference>
<dbReference type="EMBL" id="CP031417">
    <property type="protein sequence ID" value="AXK80316.1"/>
    <property type="molecule type" value="Genomic_DNA"/>
</dbReference>
<dbReference type="AlphaFoldDB" id="A0A345ZTR9"/>
<protein>
    <submittedName>
        <fullName evidence="7">3-hydroxybenzoate 6-monooxygenase</fullName>
        <ecNumber evidence="7">1.14.13.24</ecNumber>
    </submittedName>
</protein>
<dbReference type="NCBIfam" id="NF006021">
    <property type="entry name" value="PRK08163.1"/>
    <property type="match status" value="1"/>
</dbReference>
<dbReference type="SUPFAM" id="SSF51905">
    <property type="entry name" value="FAD/NAD(P)-binding domain"/>
    <property type="match status" value="1"/>
</dbReference>
<dbReference type="InterPro" id="IPR036188">
    <property type="entry name" value="FAD/NAD-bd_sf"/>
</dbReference>
<comment type="cofactor">
    <cofactor evidence="1">
        <name>FAD</name>
        <dbReference type="ChEBI" id="CHEBI:57692"/>
    </cofactor>
</comment>